<comment type="caution">
    <text evidence="1">The sequence shown here is derived from an EMBL/GenBank/DDBJ whole genome shotgun (WGS) entry which is preliminary data.</text>
</comment>
<evidence type="ECO:0000313" key="1">
    <source>
        <dbReference type="EMBL" id="OYR11022.1"/>
    </source>
</evidence>
<keyword evidence="2" id="KW-1185">Reference proteome</keyword>
<dbReference type="AlphaFoldDB" id="A0A256F859"/>
<organism evidence="1 2">
    <name type="scientific">Brucella grignonensis</name>
    <dbReference type="NCBI Taxonomy" id="94627"/>
    <lineage>
        <taxon>Bacteria</taxon>
        <taxon>Pseudomonadati</taxon>
        <taxon>Pseudomonadota</taxon>
        <taxon>Alphaproteobacteria</taxon>
        <taxon>Hyphomicrobiales</taxon>
        <taxon>Brucellaceae</taxon>
        <taxon>Brucella/Ochrobactrum group</taxon>
        <taxon>Brucella</taxon>
    </lineage>
</organism>
<gene>
    <name evidence="1" type="ORF">CEV33_2488</name>
</gene>
<proteinExistence type="predicted"/>
<sequence>MVKALLIPQMYAERPMRASRQPYFTNISIARKNTISILLSFC</sequence>
<name>A0A256F859_9HYPH</name>
<dbReference type="Proteomes" id="UP000216478">
    <property type="component" value="Unassembled WGS sequence"/>
</dbReference>
<dbReference type="EMBL" id="NNRL01000163">
    <property type="protein sequence ID" value="OYR11022.1"/>
    <property type="molecule type" value="Genomic_DNA"/>
</dbReference>
<protein>
    <submittedName>
        <fullName evidence="1">Uncharacterized protein</fullName>
    </submittedName>
</protein>
<evidence type="ECO:0000313" key="2">
    <source>
        <dbReference type="Proteomes" id="UP000216478"/>
    </source>
</evidence>
<reference evidence="1 2" key="1">
    <citation type="submission" date="2017-07" db="EMBL/GenBank/DDBJ databases">
        <title>Phylogenetic study on the rhizospheric bacterium Ochrobactrum sp. A44.</title>
        <authorList>
            <person name="Krzyzanowska D.M."/>
            <person name="Ossowicki A."/>
            <person name="Rajewska M."/>
            <person name="Maciag T."/>
            <person name="Kaczynski Z."/>
            <person name="Czerwicka M."/>
            <person name="Jafra S."/>
        </authorList>
    </citation>
    <scope>NUCLEOTIDE SEQUENCE [LARGE SCALE GENOMIC DNA]</scope>
    <source>
        <strain evidence="1 2">OgA9a</strain>
    </source>
</reference>
<accession>A0A256F859</accession>